<dbReference type="Proteomes" id="UP000825890">
    <property type="component" value="Unassembled WGS sequence"/>
</dbReference>
<gene>
    <name evidence="3" type="ORF">CKM354_000082300</name>
</gene>
<dbReference type="SUPFAM" id="SSF51430">
    <property type="entry name" value="NAD(P)-linked oxidoreductase"/>
    <property type="match status" value="1"/>
</dbReference>
<accession>A0A9P3CC66</accession>
<reference evidence="3 4" key="1">
    <citation type="submission" date="2021-01" db="EMBL/GenBank/DDBJ databases">
        <title>Cercospora kikuchii MAFF 305040 whole genome shotgun sequence.</title>
        <authorList>
            <person name="Kashiwa T."/>
            <person name="Suzuki T."/>
        </authorList>
    </citation>
    <scope>NUCLEOTIDE SEQUENCE [LARGE SCALE GENOMIC DNA]</scope>
    <source>
        <strain evidence="3 4">MAFF 305040</strain>
    </source>
</reference>
<dbReference type="PANTHER" id="PTHR43625:SF7">
    <property type="entry name" value="REDUCTASE (YAKC), PUTATIVE (AFU_ORTHOLOGUE AFUA_8G01560)-RELATED"/>
    <property type="match status" value="1"/>
</dbReference>
<sequence length="327" mass="36356">MTKTQNFADRQVPVPGFGAMGLSFGLGSNLSLEEAEPVLLKAIELGCTFWDTAVVYQAGINEKLLGDFIRKHNVRDQVFIASKCGFACFEDGAVTNSAHHIKTYIEGTIERLGFTPDLYYLHRIDPKTPLQESITALNAIREAGKTKYIGLSECSAATLRKAHSIARIDAVQAEYSAFETIHETDGLIDTARELSIAYVAYSPLGHGWLVDDFPYKSPDDFAQDDFRRTAPKFQGENFYKNKAIVEEIKKLADRKGCTLPQIALAWVAAQGMVPIAGTTKANRLEENWGSRNIELTEEEKDEMRAIVNRAKPVGNRYSEKAQMMVGH</sequence>
<dbReference type="PANTHER" id="PTHR43625">
    <property type="entry name" value="AFLATOXIN B1 ALDEHYDE REDUCTASE"/>
    <property type="match status" value="1"/>
</dbReference>
<evidence type="ECO:0000259" key="2">
    <source>
        <dbReference type="Pfam" id="PF00248"/>
    </source>
</evidence>
<dbReference type="RefSeq" id="XP_044651862.1">
    <property type="nucleotide sequence ID" value="XM_044795927.1"/>
</dbReference>
<keyword evidence="4" id="KW-1185">Reference proteome</keyword>
<name>A0A9P3CC66_9PEZI</name>
<dbReference type="AlphaFoldDB" id="A0A9P3CC66"/>
<dbReference type="GO" id="GO:0005737">
    <property type="term" value="C:cytoplasm"/>
    <property type="evidence" value="ECO:0007669"/>
    <property type="project" value="TreeGrafter"/>
</dbReference>
<dbReference type="EMBL" id="BOLY01000001">
    <property type="protein sequence ID" value="GIZ37375.1"/>
    <property type="molecule type" value="Genomic_DNA"/>
</dbReference>
<organism evidence="3 4">
    <name type="scientific">Cercospora kikuchii</name>
    <dbReference type="NCBI Taxonomy" id="84275"/>
    <lineage>
        <taxon>Eukaryota</taxon>
        <taxon>Fungi</taxon>
        <taxon>Dikarya</taxon>
        <taxon>Ascomycota</taxon>
        <taxon>Pezizomycotina</taxon>
        <taxon>Dothideomycetes</taxon>
        <taxon>Dothideomycetidae</taxon>
        <taxon>Mycosphaerellales</taxon>
        <taxon>Mycosphaerellaceae</taxon>
        <taxon>Cercospora</taxon>
    </lineage>
</organism>
<evidence type="ECO:0000256" key="1">
    <source>
        <dbReference type="ARBA" id="ARBA00023002"/>
    </source>
</evidence>
<dbReference type="InterPro" id="IPR036812">
    <property type="entry name" value="NAD(P)_OxRdtase_dom_sf"/>
</dbReference>
<evidence type="ECO:0000313" key="3">
    <source>
        <dbReference type="EMBL" id="GIZ37375.1"/>
    </source>
</evidence>
<dbReference type="GO" id="GO:0016491">
    <property type="term" value="F:oxidoreductase activity"/>
    <property type="evidence" value="ECO:0007669"/>
    <property type="project" value="UniProtKB-KW"/>
</dbReference>
<dbReference type="GeneID" id="68286398"/>
<proteinExistence type="predicted"/>
<feature type="domain" description="NADP-dependent oxidoreductase" evidence="2">
    <location>
        <begin position="16"/>
        <end position="307"/>
    </location>
</feature>
<dbReference type="Gene3D" id="3.20.20.100">
    <property type="entry name" value="NADP-dependent oxidoreductase domain"/>
    <property type="match status" value="1"/>
</dbReference>
<dbReference type="Pfam" id="PF00248">
    <property type="entry name" value="Aldo_ket_red"/>
    <property type="match status" value="1"/>
</dbReference>
<protein>
    <recommendedName>
        <fullName evidence="2">NADP-dependent oxidoreductase domain-containing protein</fullName>
    </recommendedName>
</protein>
<comment type="caution">
    <text evidence="3">The sequence shown here is derived from an EMBL/GenBank/DDBJ whole genome shotgun (WGS) entry which is preliminary data.</text>
</comment>
<dbReference type="InterPro" id="IPR050791">
    <property type="entry name" value="Aldo-Keto_reductase"/>
</dbReference>
<evidence type="ECO:0000313" key="4">
    <source>
        <dbReference type="Proteomes" id="UP000825890"/>
    </source>
</evidence>
<dbReference type="OrthoDB" id="37537at2759"/>
<dbReference type="InterPro" id="IPR023210">
    <property type="entry name" value="NADP_OxRdtase_dom"/>
</dbReference>
<keyword evidence="1" id="KW-0560">Oxidoreductase</keyword>